<dbReference type="AlphaFoldDB" id="A0A2B4REM3"/>
<organism evidence="3 4">
    <name type="scientific">Stylophora pistillata</name>
    <name type="common">Smooth cauliflower coral</name>
    <dbReference type="NCBI Taxonomy" id="50429"/>
    <lineage>
        <taxon>Eukaryota</taxon>
        <taxon>Metazoa</taxon>
        <taxon>Cnidaria</taxon>
        <taxon>Anthozoa</taxon>
        <taxon>Hexacorallia</taxon>
        <taxon>Scleractinia</taxon>
        <taxon>Astrocoeniina</taxon>
        <taxon>Pocilloporidae</taxon>
        <taxon>Stylophora</taxon>
    </lineage>
</organism>
<feature type="compositionally biased region" description="Basic and acidic residues" evidence="1">
    <location>
        <begin position="525"/>
        <end position="537"/>
    </location>
</feature>
<comment type="caution">
    <text evidence="3">The sequence shown here is derived from an EMBL/GenBank/DDBJ whole genome shotgun (WGS) entry which is preliminary data.</text>
</comment>
<proteinExistence type="predicted"/>
<accession>A0A2B4REM3</accession>
<feature type="region of interest" description="Disordered" evidence="1">
    <location>
        <begin position="1"/>
        <end position="21"/>
    </location>
</feature>
<dbReference type="PROSITE" id="PS50878">
    <property type="entry name" value="RT_POL"/>
    <property type="match status" value="1"/>
</dbReference>
<evidence type="ECO:0000259" key="2">
    <source>
        <dbReference type="PROSITE" id="PS50878"/>
    </source>
</evidence>
<dbReference type="PANTHER" id="PTHR47027:SF20">
    <property type="entry name" value="REVERSE TRANSCRIPTASE-LIKE PROTEIN WITH RNA-DIRECTED DNA POLYMERASE DOMAIN"/>
    <property type="match status" value="1"/>
</dbReference>
<protein>
    <submittedName>
        <fullName evidence="3">RNA-directed DNA polymerase from mobile element jockey</fullName>
    </submittedName>
</protein>
<keyword evidence="3" id="KW-0695">RNA-directed DNA polymerase</keyword>
<name>A0A2B4REM3_STYPI</name>
<keyword evidence="3" id="KW-0548">Nucleotidyltransferase</keyword>
<dbReference type="InterPro" id="IPR043502">
    <property type="entry name" value="DNA/RNA_pol_sf"/>
</dbReference>
<dbReference type="InterPro" id="IPR000477">
    <property type="entry name" value="RT_dom"/>
</dbReference>
<evidence type="ECO:0000313" key="4">
    <source>
        <dbReference type="Proteomes" id="UP000225706"/>
    </source>
</evidence>
<dbReference type="PANTHER" id="PTHR47027">
    <property type="entry name" value="REVERSE TRANSCRIPTASE DOMAIN-CONTAINING PROTEIN"/>
    <property type="match status" value="1"/>
</dbReference>
<dbReference type="STRING" id="50429.A0A2B4REM3"/>
<evidence type="ECO:0000256" key="1">
    <source>
        <dbReference type="SAM" id="MobiDB-lite"/>
    </source>
</evidence>
<feature type="region of interest" description="Disordered" evidence="1">
    <location>
        <begin position="525"/>
        <end position="553"/>
    </location>
</feature>
<keyword evidence="3" id="KW-0808">Transferase</keyword>
<dbReference type="Proteomes" id="UP000225706">
    <property type="component" value="Unassembled WGS sequence"/>
</dbReference>
<keyword evidence="4" id="KW-1185">Reference proteome</keyword>
<reference evidence="4" key="1">
    <citation type="journal article" date="2017" name="bioRxiv">
        <title>Comparative analysis of the genomes of Stylophora pistillata and Acropora digitifera provides evidence for extensive differences between species of corals.</title>
        <authorList>
            <person name="Voolstra C.R."/>
            <person name="Li Y."/>
            <person name="Liew Y.J."/>
            <person name="Baumgarten S."/>
            <person name="Zoccola D."/>
            <person name="Flot J.-F."/>
            <person name="Tambutte S."/>
            <person name="Allemand D."/>
            <person name="Aranda M."/>
        </authorList>
    </citation>
    <scope>NUCLEOTIDE SEQUENCE [LARGE SCALE GENOMIC DNA]</scope>
</reference>
<evidence type="ECO:0000313" key="3">
    <source>
        <dbReference type="EMBL" id="PFX14838.1"/>
    </source>
</evidence>
<dbReference type="CDD" id="cd01650">
    <property type="entry name" value="RT_nLTR_like"/>
    <property type="match status" value="1"/>
</dbReference>
<sequence>MSLGKTLSGPRRLFQNFPGESNDGIPPEVIKAGKETSLLEHLHELLLQCWEEGSVPQDMRDANIITLYKNKGDRSDCNNYRGISLLSIVGKTFARVVLNRLQSLAERVYPESQCGFRAERSTIDMIFSLRQLQEKCREQRRPLYIAFIDLTKAFDLVSRSGLFTLLQRIGCPPKLLRLITSFHKEMKGTVQYDGSSSDPFPIKSGVKQGCVLAPTLFGILFSLLLRYAFSQSEEGIYLHTRSDGSLFNLARLRAKTKVRKVLIREMLFADDAAITAHTETALQELINCFAHACSQFGLTISIKKTNILGQDVSTAPSISIGDCTLDVVEDFTYLGSTISSNLSLDTELNRRIGKASTAMARLTKRVWENTMLTIKTKTQVYQACVLCTLLYGSESWTPYTRQERRLNAFHLRCLRRILGITWQDRIPNTEVLARAGTVSMYALLTKRRLRWLGHVTRMQDGRLPKDILYGELATGSRPTGRPSLRYKDVLKRDLKAGGIAPAGFEALAADRSGWRSTTMSAIKTAEQKREEQWEDKRARRRQRAEANPSPSDDNVFACSNCSRICRSRIGLYSHSRRCSSTTD</sequence>
<dbReference type="GO" id="GO:0003964">
    <property type="term" value="F:RNA-directed DNA polymerase activity"/>
    <property type="evidence" value="ECO:0007669"/>
    <property type="project" value="UniProtKB-KW"/>
</dbReference>
<dbReference type="OrthoDB" id="5984501at2759"/>
<gene>
    <name evidence="3" type="primary">pol</name>
    <name evidence="3" type="ORF">AWC38_SpisGene20969</name>
</gene>
<dbReference type="SUPFAM" id="SSF56672">
    <property type="entry name" value="DNA/RNA polymerases"/>
    <property type="match status" value="1"/>
</dbReference>
<dbReference type="EMBL" id="LSMT01000720">
    <property type="protein sequence ID" value="PFX14838.1"/>
    <property type="molecule type" value="Genomic_DNA"/>
</dbReference>
<dbReference type="Pfam" id="PF00078">
    <property type="entry name" value="RVT_1"/>
    <property type="match status" value="1"/>
</dbReference>
<feature type="domain" description="Reverse transcriptase" evidence="2">
    <location>
        <begin position="48"/>
        <end position="338"/>
    </location>
</feature>